<dbReference type="PANTHER" id="PTHR47354:SF5">
    <property type="entry name" value="PROTEIN RFBI"/>
    <property type="match status" value="1"/>
</dbReference>
<dbReference type="PROSITE" id="PS51384">
    <property type="entry name" value="FAD_FR"/>
    <property type="match status" value="1"/>
</dbReference>
<dbReference type="SUPFAM" id="SSF63380">
    <property type="entry name" value="Riboflavin synthase domain-like"/>
    <property type="match status" value="1"/>
</dbReference>
<dbReference type="Gene3D" id="2.40.30.10">
    <property type="entry name" value="Translation factors"/>
    <property type="match status" value="1"/>
</dbReference>
<dbReference type="InterPro" id="IPR001433">
    <property type="entry name" value="OxRdtase_FAD/NAD-bd"/>
</dbReference>
<reference evidence="3" key="1">
    <citation type="submission" date="2017-09" db="EMBL/GenBank/DDBJ databases">
        <title>Depth-based differentiation of microbial function through sediment-hosted aquifers and enrichment of novel symbionts in the deep terrestrial subsurface.</title>
        <authorList>
            <person name="Probst A.J."/>
            <person name="Ladd B."/>
            <person name="Jarett J.K."/>
            <person name="Geller-Mcgrath D.E."/>
            <person name="Sieber C.M.K."/>
            <person name="Emerson J.B."/>
            <person name="Anantharaman K."/>
            <person name="Thomas B.C."/>
            <person name="Malmstrom R."/>
            <person name="Stieglmeier M."/>
            <person name="Klingl A."/>
            <person name="Woyke T."/>
            <person name="Ryan C.M."/>
            <person name="Banfield J.F."/>
        </authorList>
    </citation>
    <scope>NUCLEOTIDE SEQUENCE [LARGE SCALE GENOMIC DNA]</scope>
</reference>
<dbReference type="InterPro" id="IPR050415">
    <property type="entry name" value="MRET"/>
</dbReference>
<dbReference type="SUPFAM" id="SSF52343">
    <property type="entry name" value="Ferredoxin reductase-like, C-terminal NADP-linked domain"/>
    <property type="match status" value="1"/>
</dbReference>
<evidence type="ECO:0000259" key="1">
    <source>
        <dbReference type="PROSITE" id="PS51384"/>
    </source>
</evidence>
<dbReference type="Gene3D" id="3.40.50.80">
    <property type="entry name" value="Nucleotide-binding domain of ferredoxin-NADP reductase (FNR) module"/>
    <property type="match status" value="1"/>
</dbReference>
<name>A0A2M6WHR9_9BACT</name>
<organism evidence="2 3">
    <name type="scientific">Candidatus Harrisonbacteria bacterium CG10_big_fil_rev_8_21_14_0_10_42_17</name>
    <dbReference type="NCBI Taxonomy" id="1974584"/>
    <lineage>
        <taxon>Bacteria</taxon>
        <taxon>Candidatus Harrisoniibacteriota</taxon>
    </lineage>
</organism>
<dbReference type="Pfam" id="PF00175">
    <property type="entry name" value="NAD_binding_1"/>
    <property type="match status" value="1"/>
</dbReference>
<dbReference type="PRINTS" id="PR00410">
    <property type="entry name" value="PHEHYDRXLASE"/>
</dbReference>
<dbReference type="EMBL" id="PFBA01000026">
    <property type="protein sequence ID" value="PIT92348.1"/>
    <property type="molecule type" value="Genomic_DNA"/>
</dbReference>
<dbReference type="CDD" id="cd00322">
    <property type="entry name" value="FNR_like"/>
    <property type="match status" value="1"/>
</dbReference>
<dbReference type="InterPro" id="IPR017938">
    <property type="entry name" value="Riboflavin_synthase-like_b-brl"/>
</dbReference>
<evidence type="ECO:0000313" key="2">
    <source>
        <dbReference type="EMBL" id="PIT92348.1"/>
    </source>
</evidence>
<gene>
    <name evidence="2" type="ORF">COU08_02970</name>
</gene>
<dbReference type="GO" id="GO:0016491">
    <property type="term" value="F:oxidoreductase activity"/>
    <property type="evidence" value="ECO:0007669"/>
    <property type="project" value="InterPro"/>
</dbReference>
<comment type="caution">
    <text evidence="2">The sequence shown here is derived from an EMBL/GenBank/DDBJ whole genome shotgun (WGS) entry which is preliminary data.</text>
</comment>
<dbReference type="Proteomes" id="UP000228635">
    <property type="component" value="Unassembled WGS sequence"/>
</dbReference>
<proteinExistence type="predicted"/>
<dbReference type="InterPro" id="IPR017927">
    <property type="entry name" value="FAD-bd_FR_type"/>
</dbReference>
<dbReference type="InterPro" id="IPR039261">
    <property type="entry name" value="FNR_nucleotide-bd"/>
</dbReference>
<sequence length="240" mass="27297">MDHYLLPLVSRENIAEGTMTFSFDLGSGEYSFRAGQHAELTLLDPPHTDAKGNLRVFSFTHSPKNTRSLFFATRMRDSAFKKSLAELLLGTKVKVSRAMGNMTLHKDDAKPAVFLAGGIGITPMRSIIEWAFEESSRHQLFLFHANRTIRSMPFFNDFEQWARSHERFTFIPTLSDEGDQEWHYERGRVDHAMIAKYVEDMSSAIYYLAGPPPMVATMWQLLVDAGISEDVIKSEEFGGY</sequence>
<accession>A0A2M6WHR9</accession>
<feature type="domain" description="FAD-binding FR-type" evidence="1">
    <location>
        <begin position="1"/>
        <end position="105"/>
    </location>
</feature>
<evidence type="ECO:0000313" key="3">
    <source>
        <dbReference type="Proteomes" id="UP000228635"/>
    </source>
</evidence>
<dbReference type="AlphaFoldDB" id="A0A2M6WHR9"/>
<protein>
    <submittedName>
        <fullName evidence="2">Oxidoreductase</fullName>
    </submittedName>
</protein>
<dbReference type="PANTHER" id="PTHR47354">
    <property type="entry name" value="NADH OXIDOREDUCTASE HCR"/>
    <property type="match status" value="1"/>
</dbReference>